<dbReference type="InterPro" id="IPR038636">
    <property type="entry name" value="Wzi_sf"/>
</dbReference>
<name>A0A4Q9FB30_9FLAO</name>
<dbReference type="Gene3D" id="2.40.160.130">
    <property type="entry name" value="Capsule assembly protein Wzi"/>
    <property type="match status" value="1"/>
</dbReference>
<dbReference type="OrthoDB" id="9808260at2"/>
<evidence type="ECO:0000313" key="1">
    <source>
        <dbReference type="EMBL" id="TBN01832.1"/>
    </source>
</evidence>
<sequence>MKQFVALLLFISHYTAFSQNDVAYEKPPVFPECSTATIDSLQSCFDKNVFQHIKDNFKVPQKVSKENYKGKVVVLFEVDATGTFRVMFVDAMYDELKQETQRVFGLLPKIKPATYSGRKTFKQYSISIQIPIEDFKLQSSKKVNEVNAIEQRVLAAKQEFDSINNTLIPYTNKALTSQLNIQFTHSDYARFDRAMNLIGTNSHTAQKPFLYTDVSKYHDFEAERERLKRDTNTWVGKKLWNEHLVQLQGKDYWFTIDPIFDLQLGSDSEIGGTYNNTRGFMVQGGLGKKLNFYSTVFESQGRFAGYVNRYIESIRASGSEPIVPGRGVSKRFKTDSYDYPVAEAYLSYSPAKFLNVQFGHGKNFIGDGYRSLLLSDVTSPHPFLKLNTNFWKIKYTNTFMWMRDVRPEVLEDGAFLTKYVANHYLSWNVSKRLNLGLFESVVWRNSNNRGFDVNYLNPIIFYRAIEFETGQDAGNALLGASVKYKFTDNINAYGQFILDEFSLGDIKAGEKSWKNKYGYQLGIKYFNAFKVDNLLLQLEYNRIRPYTYSHNSIVLNYAHNNQPLAHLWGANFSELIVIGRYRYNRWYGDARFIFGTRGFDFNDGTDNFSYGGDIYRNEQDRPFETGVNVGQGINTKTFFANLQAGYVVNPASNLKVFTDITIRNFNPEAITTSTFKNNTFWLNFGIRTDLFNWYFDN</sequence>
<dbReference type="EMBL" id="SIRT01000011">
    <property type="protein sequence ID" value="TBN01832.1"/>
    <property type="molecule type" value="Genomic_DNA"/>
</dbReference>
<gene>
    <name evidence="1" type="ORF">EYD45_12440</name>
</gene>
<organism evidence="1 2">
    <name type="scientific">Hyunsoonleella flava</name>
    <dbReference type="NCBI Taxonomy" id="2527939"/>
    <lineage>
        <taxon>Bacteria</taxon>
        <taxon>Pseudomonadati</taxon>
        <taxon>Bacteroidota</taxon>
        <taxon>Flavobacteriia</taxon>
        <taxon>Flavobacteriales</taxon>
        <taxon>Flavobacteriaceae</taxon>
    </lineage>
</organism>
<dbReference type="Proteomes" id="UP000291142">
    <property type="component" value="Unassembled WGS sequence"/>
</dbReference>
<accession>A0A4Q9FB30</accession>
<dbReference type="RefSeq" id="WP_130964885.1">
    <property type="nucleotide sequence ID" value="NZ_SIRT01000011.1"/>
</dbReference>
<evidence type="ECO:0000313" key="2">
    <source>
        <dbReference type="Proteomes" id="UP000291142"/>
    </source>
</evidence>
<comment type="caution">
    <text evidence="1">The sequence shown here is derived from an EMBL/GenBank/DDBJ whole genome shotgun (WGS) entry which is preliminary data.</text>
</comment>
<proteinExistence type="predicted"/>
<protein>
    <submittedName>
        <fullName evidence="1">Gliding motility protein RemB</fullName>
    </submittedName>
</protein>
<reference evidence="1 2" key="1">
    <citation type="submission" date="2019-02" db="EMBL/GenBank/DDBJ databases">
        <title>Hyunsoonleella sp., isolated from marine sediment.</title>
        <authorList>
            <person name="Liu B.-T."/>
        </authorList>
    </citation>
    <scope>NUCLEOTIDE SEQUENCE [LARGE SCALE GENOMIC DNA]</scope>
    <source>
        <strain evidence="1 2">T58</strain>
    </source>
</reference>
<dbReference type="AlphaFoldDB" id="A0A4Q9FB30"/>
<keyword evidence="2" id="KW-1185">Reference proteome</keyword>